<dbReference type="PROSITE" id="PS50208">
    <property type="entry name" value="CASPASE_P20"/>
    <property type="match status" value="1"/>
</dbReference>
<dbReference type="PROSITE" id="PS50207">
    <property type="entry name" value="CASPASE_P10"/>
    <property type="match status" value="1"/>
</dbReference>
<dbReference type="GO" id="GO:0043067">
    <property type="term" value="P:regulation of programmed cell death"/>
    <property type="evidence" value="ECO:0007669"/>
    <property type="project" value="UniProtKB-ARBA"/>
</dbReference>
<comment type="caution">
    <text evidence="6">The sequence shown here is derived from an EMBL/GenBank/DDBJ whole genome shotgun (WGS) entry which is preliminary data.</text>
</comment>
<dbReference type="GO" id="GO:0051604">
    <property type="term" value="P:protein maturation"/>
    <property type="evidence" value="ECO:0007669"/>
    <property type="project" value="UniProtKB-ARBA"/>
</dbReference>
<gene>
    <name evidence="6" type="ORF">B4U80_10060</name>
</gene>
<evidence type="ECO:0000256" key="3">
    <source>
        <dbReference type="RuleBase" id="RU003971"/>
    </source>
</evidence>
<dbReference type="InterPro" id="IPR011600">
    <property type="entry name" value="Pept_C14_caspase"/>
</dbReference>
<evidence type="ECO:0000259" key="4">
    <source>
        <dbReference type="PROSITE" id="PS50207"/>
    </source>
</evidence>
<evidence type="ECO:0000256" key="2">
    <source>
        <dbReference type="ARBA" id="ARBA00022703"/>
    </source>
</evidence>
<feature type="domain" description="Caspase family p20" evidence="5">
    <location>
        <begin position="1"/>
        <end position="108"/>
    </location>
</feature>
<accession>A0A443SCC9</accession>
<protein>
    <submittedName>
        <fullName evidence="6">Caspase-6-like isoform X2</fullName>
    </submittedName>
</protein>
<feature type="domain" description="Caspase family p10" evidence="4">
    <location>
        <begin position="122"/>
        <end position="227"/>
    </location>
</feature>
<proteinExistence type="inferred from homology"/>
<keyword evidence="7" id="KW-1185">Reference proteome</keyword>
<dbReference type="Gene3D" id="3.30.70.1470">
    <property type="entry name" value="Caspase-like"/>
    <property type="match status" value="1"/>
</dbReference>
<dbReference type="InterPro" id="IPR029030">
    <property type="entry name" value="Caspase-like_dom_sf"/>
</dbReference>
<dbReference type="InterPro" id="IPR001309">
    <property type="entry name" value="Pept_C14_p20"/>
</dbReference>
<name>A0A443SCC9_9ACAR</name>
<dbReference type="GO" id="GO:0006508">
    <property type="term" value="P:proteolysis"/>
    <property type="evidence" value="ECO:0007669"/>
    <property type="project" value="InterPro"/>
</dbReference>
<dbReference type="SUPFAM" id="SSF52129">
    <property type="entry name" value="Caspase-like"/>
    <property type="match status" value="1"/>
</dbReference>
<dbReference type="Proteomes" id="UP000288716">
    <property type="component" value="Unassembled WGS sequence"/>
</dbReference>
<evidence type="ECO:0000256" key="1">
    <source>
        <dbReference type="ARBA" id="ARBA00010134"/>
    </source>
</evidence>
<dbReference type="VEuPathDB" id="VectorBase:LDEU006807"/>
<dbReference type="GO" id="GO:0006915">
    <property type="term" value="P:apoptotic process"/>
    <property type="evidence" value="ECO:0007669"/>
    <property type="project" value="UniProtKB-KW"/>
</dbReference>
<dbReference type="OrthoDB" id="6436487at2759"/>
<evidence type="ECO:0000313" key="7">
    <source>
        <dbReference type="Proteomes" id="UP000288716"/>
    </source>
</evidence>
<comment type="similarity">
    <text evidence="1 3">Belongs to the peptidase C14A family.</text>
</comment>
<organism evidence="6 7">
    <name type="scientific">Leptotrombidium deliense</name>
    <dbReference type="NCBI Taxonomy" id="299467"/>
    <lineage>
        <taxon>Eukaryota</taxon>
        <taxon>Metazoa</taxon>
        <taxon>Ecdysozoa</taxon>
        <taxon>Arthropoda</taxon>
        <taxon>Chelicerata</taxon>
        <taxon>Arachnida</taxon>
        <taxon>Acari</taxon>
        <taxon>Acariformes</taxon>
        <taxon>Trombidiformes</taxon>
        <taxon>Prostigmata</taxon>
        <taxon>Anystina</taxon>
        <taxon>Parasitengona</taxon>
        <taxon>Trombiculoidea</taxon>
        <taxon>Trombiculidae</taxon>
        <taxon>Leptotrombidium</taxon>
    </lineage>
</organism>
<keyword evidence="2" id="KW-0053">Apoptosis</keyword>
<dbReference type="GO" id="GO:0005737">
    <property type="term" value="C:cytoplasm"/>
    <property type="evidence" value="ECO:0007669"/>
    <property type="project" value="UniProtKB-ARBA"/>
</dbReference>
<dbReference type="Pfam" id="PF00656">
    <property type="entry name" value="Peptidase_C14"/>
    <property type="match status" value="1"/>
</dbReference>
<dbReference type="InterPro" id="IPR015917">
    <property type="entry name" value="Pept_C14A"/>
</dbReference>
<dbReference type="InterPro" id="IPR002138">
    <property type="entry name" value="Pept_C14_p10"/>
</dbReference>
<reference evidence="6 7" key="1">
    <citation type="journal article" date="2018" name="Gigascience">
        <title>Genomes of trombidid mites reveal novel predicted allergens and laterally-transferred genes associated with secondary metabolism.</title>
        <authorList>
            <person name="Dong X."/>
            <person name="Chaisiri K."/>
            <person name="Xia D."/>
            <person name="Armstrong S.D."/>
            <person name="Fang Y."/>
            <person name="Donnelly M.J."/>
            <person name="Kadowaki T."/>
            <person name="McGarry J.W."/>
            <person name="Darby A.C."/>
            <person name="Makepeace B.L."/>
        </authorList>
    </citation>
    <scope>NUCLEOTIDE SEQUENCE [LARGE SCALE GENOMIC DNA]</scope>
    <source>
        <strain evidence="6">UoL-UT</strain>
    </source>
</reference>
<dbReference type="PANTHER" id="PTHR48169:SF7">
    <property type="entry name" value="CASPASE 10"/>
    <property type="match status" value="1"/>
</dbReference>
<dbReference type="STRING" id="299467.A0A443SCC9"/>
<dbReference type="PRINTS" id="PR00376">
    <property type="entry name" value="IL1BCENZYME"/>
</dbReference>
<dbReference type="EMBL" id="NCKV01003929">
    <property type="protein sequence ID" value="RWS25231.1"/>
    <property type="molecule type" value="Genomic_DNA"/>
</dbReference>
<dbReference type="Gene3D" id="3.40.50.1460">
    <property type="match status" value="1"/>
</dbReference>
<dbReference type="AlphaFoldDB" id="A0A443SCC9"/>
<dbReference type="SMART" id="SM00115">
    <property type="entry name" value="CASc"/>
    <property type="match status" value="1"/>
</dbReference>
<sequence length="231" mass="27134">MLKPRRGNKADKHAIVHYFEELGFTIRVFEEMEMYQIEAILKMYAKDQSSSYDLLLCFFLTHGFSDLLCAKDQAYRLKMIFEPFLPQNCEKFVGVPKLFIINACRGRDYDKGNDVQFDAPGVPIDIPEDDDFLVAMSSTPGFKTLRHSIFGSFYIKYLIKTLRKSRAENVNEDIHSILTTVQRKIAFKIHFTNKQVAMSDEERKKYNRLKQMPIFFSTLRDKLSINRNYKH</sequence>
<dbReference type="GO" id="GO:0004197">
    <property type="term" value="F:cysteine-type endopeptidase activity"/>
    <property type="evidence" value="ECO:0007669"/>
    <property type="project" value="InterPro"/>
</dbReference>
<evidence type="ECO:0000313" key="6">
    <source>
        <dbReference type="EMBL" id="RWS25231.1"/>
    </source>
</evidence>
<dbReference type="PANTHER" id="PTHR48169">
    <property type="entry name" value="DED DOMAIN-CONTAINING PROTEIN"/>
    <property type="match status" value="1"/>
</dbReference>
<evidence type="ECO:0000259" key="5">
    <source>
        <dbReference type="PROSITE" id="PS50208"/>
    </source>
</evidence>